<dbReference type="AlphaFoldDB" id="A0A6J4NE93"/>
<evidence type="ECO:0000256" key="1">
    <source>
        <dbReference type="SAM" id="MobiDB-lite"/>
    </source>
</evidence>
<feature type="region of interest" description="Disordered" evidence="1">
    <location>
        <begin position="130"/>
        <end position="156"/>
    </location>
</feature>
<reference evidence="2" key="1">
    <citation type="submission" date="2020-02" db="EMBL/GenBank/DDBJ databases">
        <authorList>
            <person name="Meier V. D."/>
        </authorList>
    </citation>
    <scope>NUCLEOTIDE SEQUENCE</scope>
    <source>
        <strain evidence="2">AVDCRST_MAG89</strain>
    </source>
</reference>
<protein>
    <submittedName>
        <fullName evidence="2">Uncharacterized protein</fullName>
    </submittedName>
</protein>
<sequence>MESEHARLARGHHGRLERRLHRLGAGAGQHAAGQPAGRHLGQGAEQVYLDGGRMDIAHPVQKPPSLLLDRADDAWMGVPRARHREGGREIHVHVSVHVAHVGAARLVPEHRKIRRAIGDVGRFVARQLVRKAQRGRPRRRDGDGGKRGSGQRLGHVTRLGGCSQGLREFADGCILRQELRFYTEGTGRHGGGWEDVGAEDRIVSRTSAADENGRRG</sequence>
<dbReference type="EMBL" id="CADCTV010001147">
    <property type="protein sequence ID" value="CAA9382516.1"/>
    <property type="molecule type" value="Genomic_DNA"/>
</dbReference>
<feature type="compositionally biased region" description="Basic residues" evidence="1">
    <location>
        <begin position="130"/>
        <end position="139"/>
    </location>
</feature>
<accession>A0A6J4NE93</accession>
<organism evidence="2">
    <name type="scientific">uncultured Gemmatimonadota bacterium</name>
    <dbReference type="NCBI Taxonomy" id="203437"/>
    <lineage>
        <taxon>Bacteria</taxon>
        <taxon>Pseudomonadati</taxon>
        <taxon>Gemmatimonadota</taxon>
        <taxon>environmental samples</taxon>
    </lineage>
</organism>
<proteinExistence type="predicted"/>
<name>A0A6J4NE93_9BACT</name>
<evidence type="ECO:0000313" key="2">
    <source>
        <dbReference type="EMBL" id="CAA9382516.1"/>
    </source>
</evidence>
<gene>
    <name evidence="2" type="ORF">AVDCRST_MAG89-5492</name>
</gene>